<dbReference type="eggNOG" id="COG5464">
    <property type="taxonomic scope" value="Bacteria"/>
</dbReference>
<dbReference type="STRING" id="273068.TTE0677"/>
<protein>
    <recommendedName>
        <fullName evidence="1">Transposase (putative) YhgA-like domain-containing protein</fullName>
    </recommendedName>
</protein>
<sequence>MVEIWRSILKDVPKKESRRKDFELPVIVPIVLYNGSRKWTAKTSYKEILNSYETFGEYAVDFKYILIDVNRYTKGGVIEAGEFNSVCIFIRTEGRIRRNDDKT</sequence>
<dbReference type="RefSeq" id="WP_011025083.1">
    <property type="nucleotide sequence ID" value="NC_003869.1"/>
</dbReference>
<dbReference type="Proteomes" id="UP000000555">
    <property type="component" value="Chromosome"/>
</dbReference>
<dbReference type="KEGG" id="tte:TTE0677"/>
<organism evidence="2 3">
    <name type="scientific">Caldanaerobacter subterraneus subsp. tengcongensis (strain DSM 15242 / JCM 11007 / NBRC 100824 / MB4)</name>
    <name type="common">Thermoanaerobacter tengcongensis</name>
    <dbReference type="NCBI Taxonomy" id="273068"/>
    <lineage>
        <taxon>Bacteria</taxon>
        <taxon>Bacillati</taxon>
        <taxon>Bacillota</taxon>
        <taxon>Clostridia</taxon>
        <taxon>Thermoanaerobacterales</taxon>
        <taxon>Thermoanaerobacteraceae</taxon>
        <taxon>Caldanaerobacter</taxon>
    </lineage>
</organism>
<gene>
    <name evidence="2" type="ordered locus">TTE0677</name>
</gene>
<evidence type="ECO:0000259" key="1">
    <source>
        <dbReference type="Pfam" id="PF04754"/>
    </source>
</evidence>
<proteinExistence type="predicted"/>
<reference evidence="2 3" key="1">
    <citation type="journal article" date="2002" name="Genome Res.">
        <title>A complete sequence of the T. tengcongensis genome.</title>
        <authorList>
            <person name="Bao Q."/>
            <person name="Tian Y."/>
            <person name="Li W."/>
            <person name="Xu Z."/>
            <person name="Xuan Z."/>
            <person name="Hu S."/>
            <person name="Dong W."/>
            <person name="Yang J."/>
            <person name="Chen Y."/>
            <person name="Xue Y."/>
            <person name="Xu Y."/>
            <person name="Lai X."/>
            <person name="Huang L."/>
            <person name="Dong X."/>
            <person name="Ma Y."/>
            <person name="Ling L."/>
            <person name="Tan H."/>
            <person name="Chen R."/>
            <person name="Wang J."/>
            <person name="Yu J."/>
            <person name="Yang H."/>
        </authorList>
    </citation>
    <scope>NUCLEOTIDE SEQUENCE [LARGE SCALE GENOMIC DNA]</scope>
    <source>
        <strain evidence="3">DSM 15242 / JCM 11007 / NBRC 100824 / MB4</strain>
    </source>
</reference>
<feature type="domain" description="Transposase (putative) YhgA-like" evidence="1">
    <location>
        <begin position="16"/>
        <end position="84"/>
    </location>
</feature>
<keyword evidence="3" id="KW-1185">Reference proteome</keyword>
<accession>Q8RBX9</accession>
<evidence type="ECO:0000313" key="2">
    <source>
        <dbReference type="EMBL" id="AAM23941.1"/>
    </source>
</evidence>
<dbReference type="InterPro" id="IPR006842">
    <property type="entry name" value="Transposase_31"/>
</dbReference>
<name>Q8RBX9_CALS4</name>
<evidence type="ECO:0000313" key="3">
    <source>
        <dbReference type="Proteomes" id="UP000000555"/>
    </source>
</evidence>
<dbReference type="OrthoDB" id="1721986at2"/>
<dbReference type="Pfam" id="PF04754">
    <property type="entry name" value="Transposase_31"/>
    <property type="match status" value="1"/>
</dbReference>
<dbReference type="EMBL" id="AE008691">
    <property type="protein sequence ID" value="AAM23941.1"/>
    <property type="molecule type" value="Genomic_DNA"/>
</dbReference>
<dbReference type="AlphaFoldDB" id="Q8RBX9"/>
<dbReference type="HOGENOM" id="CLU_2258539_0_0_9"/>